<keyword evidence="1" id="KW-0472">Membrane</keyword>
<name>A0ABV4MBD4_9VIBR</name>
<sequence length="135" mass="15302">MFKISDFSIVNGRFTIKKDSYALSQIKSVKVVENKVYSHLIKATVTSVIASSILWLFEPFSTPWGFSINAGLVALLFTFPVVLFLSIIRSKYQLQVEFEHQDEVGLQWITVASGRAVQELTAFKRVEQDLARDIV</sequence>
<keyword evidence="1" id="KW-0812">Transmembrane</keyword>
<organism evidence="2 3">
    <name type="scientific">Vibrio cortegadensis</name>
    <dbReference type="NCBI Taxonomy" id="1328770"/>
    <lineage>
        <taxon>Bacteria</taxon>
        <taxon>Pseudomonadati</taxon>
        <taxon>Pseudomonadota</taxon>
        <taxon>Gammaproteobacteria</taxon>
        <taxon>Vibrionales</taxon>
        <taxon>Vibrionaceae</taxon>
        <taxon>Vibrio</taxon>
    </lineage>
</organism>
<accession>A0ABV4MBD4</accession>
<evidence type="ECO:0000313" key="3">
    <source>
        <dbReference type="Proteomes" id="UP001569153"/>
    </source>
</evidence>
<reference evidence="2 3" key="1">
    <citation type="submission" date="2024-06" db="EMBL/GenBank/DDBJ databases">
        <authorList>
            <person name="Steensen K."/>
            <person name="Seneca J."/>
            <person name="Bartlau N."/>
            <person name="Yu A.X."/>
            <person name="Polz M.F."/>
        </authorList>
    </citation>
    <scope>NUCLEOTIDE SEQUENCE [LARGE SCALE GENOMIC DNA]</scope>
    <source>
        <strain evidence="2 3">FF146</strain>
    </source>
</reference>
<evidence type="ECO:0000256" key="1">
    <source>
        <dbReference type="SAM" id="Phobius"/>
    </source>
</evidence>
<keyword evidence="1" id="KW-1133">Transmembrane helix</keyword>
<proteinExistence type="predicted"/>
<comment type="caution">
    <text evidence="2">The sequence shown here is derived from an EMBL/GenBank/DDBJ whole genome shotgun (WGS) entry which is preliminary data.</text>
</comment>
<protein>
    <submittedName>
        <fullName evidence="2">Uncharacterized protein</fullName>
    </submittedName>
</protein>
<evidence type="ECO:0000313" key="2">
    <source>
        <dbReference type="EMBL" id="MEZ8196816.1"/>
    </source>
</evidence>
<dbReference type="EMBL" id="JBGOOT010000024">
    <property type="protein sequence ID" value="MEZ8196816.1"/>
    <property type="molecule type" value="Genomic_DNA"/>
</dbReference>
<keyword evidence="3" id="KW-1185">Reference proteome</keyword>
<dbReference type="Proteomes" id="UP001569153">
    <property type="component" value="Unassembled WGS sequence"/>
</dbReference>
<feature type="transmembrane region" description="Helical" evidence="1">
    <location>
        <begin position="63"/>
        <end position="85"/>
    </location>
</feature>
<dbReference type="RefSeq" id="WP_371731083.1">
    <property type="nucleotide sequence ID" value="NZ_JBGOOT010000024.1"/>
</dbReference>
<feature type="transmembrane region" description="Helical" evidence="1">
    <location>
        <begin position="36"/>
        <end position="57"/>
    </location>
</feature>
<gene>
    <name evidence="2" type="ORF">ACED38_18250</name>
</gene>